<evidence type="ECO:0000256" key="5">
    <source>
        <dbReference type="ARBA" id="ARBA00022448"/>
    </source>
</evidence>
<evidence type="ECO:0000256" key="9">
    <source>
        <dbReference type="ARBA" id="ARBA00022946"/>
    </source>
</evidence>
<evidence type="ECO:0000256" key="17">
    <source>
        <dbReference type="SAM" id="Phobius"/>
    </source>
</evidence>
<evidence type="ECO:0000256" key="14">
    <source>
        <dbReference type="ARBA" id="ARBA00030753"/>
    </source>
</evidence>
<comment type="function">
    <text evidence="1">Accessory subunit of the mitochondrial membrane respiratory chain NADH dehydrogenase (Complex I), that is believed not to be involved in catalysis. Complex I functions in the transfer of electrons from NADH to the respiratory chain. The immediate electron acceptor for the enzyme is believed to be ubiquinone.</text>
</comment>
<comment type="subcellular location">
    <subcellularLocation>
        <location evidence="2">Mitochondrion inner membrane</location>
        <topology evidence="2">Single-pass membrane protein</topology>
    </subcellularLocation>
</comment>
<evidence type="ECO:0000313" key="19">
    <source>
        <dbReference type="Proteomes" id="UP000215902"/>
    </source>
</evidence>
<dbReference type="OrthoDB" id="5917019at2759"/>
<keyword evidence="5" id="KW-0813">Transport</keyword>
<evidence type="ECO:0000256" key="6">
    <source>
        <dbReference type="ARBA" id="ARBA00022660"/>
    </source>
</evidence>
<evidence type="ECO:0000256" key="16">
    <source>
        <dbReference type="ARBA" id="ARBA00046528"/>
    </source>
</evidence>
<accession>A0A267E9T8</accession>
<keyword evidence="9" id="KW-0809">Transit peptide</keyword>
<evidence type="ECO:0000256" key="10">
    <source>
        <dbReference type="ARBA" id="ARBA00022982"/>
    </source>
</evidence>
<keyword evidence="7 17" id="KW-0812">Transmembrane</keyword>
<keyword evidence="6" id="KW-0679">Respiratory chain</keyword>
<evidence type="ECO:0000256" key="8">
    <source>
        <dbReference type="ARBA" id="ARBA00022792"/>
    </source>
</evidence>
<comment type="caution">
    <text evidence="18">The sequence shown here is derived from an EMBL/GenBank/DDBJ whole genome shotgun (WGS) entry which is preliminary data.</text>
</comment>
<keyword evidence="11 17" id="KW-1133">Transmembrane helix</keyword>
<comment type="subunit">
    <text evidence="16">Complex I is composed of 45 different subunits. Interacts with BCAP31.</text>
</comment>
<evidence type="ECO:0000256" key="11">
    <source>
        <dbReference type="ARBA" id="ARBA00022989"/>
    </source>
</evidence>
<dbReference type="PANTHER" id="PTHR13327">
    <property type="entry name" value="NADH-UBIQUINONE OXIDOREDUCTASE ESSS SUBUNIT, MITOCHONDRIAL PRECURSOR"/>
    <property type="match status" value="1"/>
</dbReference>
<proteinExistence type="inferred from homology"/>
<evidence type="ECO:0000256" key="12">
    <source>
        <dbReference type="ARBA" id="ARBA00023128"/>
    </source>
</evidence>
<dbReference type="GO" id="GO:0005743">
    <property type="term" value="C:mitochondrial inner membrane"/>
    <property type="evidence" value="ECO:0007669"/>
    <property type="project" value="UniProtKB-SubCell"/>
</dbReference>
<dbReference type="EMBL" id="NIVC01002461">
    <property type="protein sequence ID" value="PAA57647.1"/>
    <property type="molecule type" value="Genomic_DNA"/>
</dbReference>
<comment type="similarity">
    <text evidence="3">Belongs to the complex I NDUFB11 subunit family.</text>
</comment>
<evidence type="ECO:0000256" key="3">
    <source>
        <dbReference type="ARBA" id="ARBA00008915"/>
    </source>
</evidence>
<protein>
    <recommendedName>
        <fullName evidence="4">NADH dehydrogenase [ubiquinone] 1 beta subcomplex subunit 11, mitochondrial</fullName>
    </recommendedName>
    <alternativeName>
        <fullName evidence="15">Complex I-ESSS</fullName>
    </alternativeName>
    <alternativeName>
        <fullName evidence="14">NADH-ubiquinone oxidoreductase ESSS subunit</fullName>
    </alternativeName>
</protein>
<keyword evidence="8" id="KW-0999">Mitochondrion inner membrane</keyword>
<evidence type="ECO:0000256" key="15">
    <source>
        <dbReference type="ARBA" id="ARBA00031387"/>
    </source>
</evidence>
<reference evidence="18 19" key="1">
    <citation type="submission" date="2017-06" db="EMBL/GenBank/DDBJ databases">
        <title>A platform for efficient transgenesis in Macrostomum lignano, a flatworm model organism for stem cell research.</title>
        <authorList>
            <person name="Berezikov E."/>
        </authorList>
    </citation>
    <scope>NUCLEOTIDE SEQUENCE [LARGE SCALE GENOMIC DNA]</scope>
    <source>
        <strain evidence="18">DV1</strain>
        <tissue evidence="18">Whole organism</tissue>
    </source>
</reference>
<dbReference type="PANTHER" id="PTHR13327:SF0">
    <property type="entry name" value="NADH DEHYDROGENASE [UBIQUINONE] 1 BETA SUBCOMPLEX SUBUNIT 11, MITOCHONDRIAL"/>
    <property type="match status" value="1"/>
</dbReference>
<name>A0A267E9T8_9PLAT</name>
<evidence type="ECO:0000256" key="4">
    <source>
        <dbReference type="ARBA" id="ARBA00018632"/>
    </source>
</evidence>
<keyword evidence="12" id="KW-0496">Mitochondrion</keyword>
<evidence type="ECO:0000313" key="18">
    <source>
        <dbReference type="EMBL" id="PAA57647.1"/>
    </source>
</evidence>
<organism evidence="18 19">
    <name type="scientific">Macrostomum lignano</name>
    <dbReference type="NCBI Taxonomy" id="282301"/>
    <lineage>
        <taxon>Eukaryota</taxon>
        <taxon>Metazoa</taxon>
        <taxon>Spiralia</taxon>
        <taxon>Lophotrochozoa</taxon>
        <taxon>Platyhelminthes</taxon>
        <taxon>Rhabditophora</taxon>
        <taxon>Macrostomorpha</taxon>
        <taxon>Macrostomida</taxon>
        <taxon>Macrostomidae</taxon>
        <taxon>Macrostomum</taxon>
    </lineage>
</organism>
<dbReference type="Pfam" id="PF10183">
    <property type="entry name" value="ESSS"/>
    <property type="match status" value="1"/>
</dbReference>
<evidence type="ECO:0000256" key="1">
    <source>
        <dbReference type="ARBA" id="ARBA00003195"/>
    </source>
</evidence>
<evidence type="ECO:0000256" key="2">
    <source>
        <dbReference type="ARBA" id="ARBA00004434"/>
    </source>
</evidence>
<evidence type="ECO:0000256" key="13">
    <source>
        <dbReference type="ARBA" id="ARBA00023136"/>
    </source>
</evidence>
<keyword evidence="19" id="KW-1185">Reference proteome</keyword>
<gene>
    <name evidence="18" type="ORF">BOX15_Mlig029159g2</name>
</gene>
<keyword evidence="13 17" id="KW-0472">Membrane</keyword>
<dbReference type="Proteomes" id="UP000215902">
    <property type="component" value="Unassembled WGS sequence"/>
</dbReference>
<evidence type="ECO:0000256" key="7">
    <source>
        <dbReference type="ARBA" id="ARBA00022692"/>
    </source>
</evidence>
<feature type="transmembrane region" description="Helical" evidence="17">
    <location>
        <begin position="127"/>
        <end position="145"/>
    </location>
</feature>
<dbReference type="STRING" id="282301.A0A267E9T8"/>
<dbReference type="AlphaFoldDB" id="A0A267E9T8"/>
<sequence>MISVKSHFLLRLMPIVFYNGHATGIVGLNTSILQSSQAIHMCCMSTANRPILLPLNKVLNNVNGSPCGFPKRSLAGAHKDDYILDQNSLTEAEKQEIEASVKEDFEDWIPHGYNPADKEDDIFRHKMFLFSSITLGFVVFMYFLVHIPPPNKREWVTREAYLELERRQRLGLPLVDRNLIPEDQILLPTEEELGDDYEIII</sequence>
<dbReference type="InterPro" id="IPR019329">
    <property type="entry name" value="NADH_UbQ_OxRdtase_ESSS_su"/>
</dbReference>
<keyword evidence="10" id="KW-0249">Electron transport</keyword>